<dbReference type="PROSITE" id="PS50026">
    <property type="entry name" value="EGF_3"/>
    <property type="match status" value="10"/>
</dbReference>
<dbReference type="GO" id="GO:0016324">
    <property type="term" value="C:apical plasma membrane"/>
    <property type="evidence" value="ECO:0007669"/>
    <property type="project" value="UniProtKB-SubCell"/>
</dbReference>
<dbReference type="InterPro" id="IPR000033">
    <property type="entry name" value="LDLR_classB_rpt"/>
</dbReference>
<feature type="disulfide bond" evidence="25">
    <location>
        <begin position="1047"/>
        <end position="1065"/>
    </location>
</feature>
<accession>A0A8J6H7A8</accession>
<feature type="repeat" description="LDL-receptor class B" evidence="26">
    <location>
        <begin position="812"/>
        <end position="855"/>
    </location>
</feature>
<feature type="repeat" description="LDL-receptor class B" evidence="26">
    <location>
        <begin position="1571"/>
        <end position="1619"/>
    </location>
</feature>
<dbReference type="CDD" id="cd00054">
    <property type="entry name" value="EGF_CA"/>
    <property type="match status" value="2"/>
</dbReference>
<feature type="disulfide bond" evidence="25">
    <location>
        <begin position="2982"/>
        <end position="2994"/>
    </location>
</feature>
<dbReference type="GO" id="GO:0007605">
    <property type="term" value="P:sensory perception of sound"/>
    <property type="evidence" value="ECO:0007669"/>
    <property type="project" value="UniProtKB-KW"/>
</dbReference>
<feature type="disulfide bond" evidence="25">
    <location>
        <begin position="3680"/>
        <end position="3692"/>
    </location>
</feature>
<feature type="disulfide bond" evidence="25">
    <location>
        <begin position="1040"/>
        <end position="1052"/>
    </location>
</feature>
<feature type="domain" description="EGF-like" evidence="29">
    <location>
        <begin position="4499"/>
        <end position="4531"/>
    </location>
</feature>
<evidence type="ECO:0000256" key="21">
    <source>
        <dbReference type="ARBA" id="ARBA00074420"/>
    </source>
</evidence>
<keyword evidence="16 28" id="KW-0472">Membrane</keyword>
<dbReference type="FunFam" id="2.10.25.10:FF:000009">
    <property type="entry name" value="Low-density lipoprotein receptor isoform 1"/>
    <property type="match status" value="1"/>
</dbReference>
<keyword evidence="12" id="KW-0106">Calcium</keyword>
<feature type="disulfide bond" evidence="25">
    <location>
        <begin position="1185"/>
        <end position="1200"/>
    </location>
</feature>
<feature type="disulfide bond" evidence="24">
    <location>
        <begin position="4624"/>
        <end position="4634"/>
    </location>
</feature>
<feature type="repeat" description="LDL-receptor class B" evidence="26">
    <location>
        <begin position="590"/>
        <end position="633"/>
    </location>
</feature>
<feature type="disulfide bond" evidence="25">
    <location>
        <begin position="3742"/>
        <end position="3757"/>
    </location>
</feature>
<feature type="disulfide bond" evidence="25">
    <location>
        <begin position="3769"/>
        <end position="3787"/>
    </location>
</feature>
<evidence type="ECO:0000256" key="11">
    <source>
        <dbReference type="ARBA" id="ARBA00022740"/>
    </source>
</evidence>
<feature type="disulfide bond" evidence="25">
    <location>
        <begin position="1283"/>
        <end position="1298"/>
    </location>
</feature>
<dbReference type="GO" id="GO:0007399">
    <property type="term" value="P:nervous system development"/>
    <property type="evidence" value="ECO:0007669"/>
    <property type="project" value="UniProtKB-KW"/>
</dbReference>
<dbReference type="SUPFAM" id="SSF57196">
    <property type="entry name" value="EGF/Laminin"/>
    <property type="match status" value="1"/>
</dbReference>
<keyword evidence="13" id="KW-0524">Neurogenesis</keyword>
<feature type="repeat" description="LDL-receptor class B" evidence="26">
    <location>
        <begin position="3335"/>
        <end position="3378"/>
    </location>
</feature>
<feature type="repeat" description="LDL-receptor class B" evidence="26">
    <location>
        <begin position="1620"/>
        <end position="1664"/>
    </location>
</feature>
<comment type="caution">
    <text evidence="24">Lacks conserved residue(s) required for the propagation of feature annotation.</text>
</comment>
<dbReference type="FunFam" id="4.10.400.10:FF:000007">
    <property type="entry name" value="Low density lipoprotein receptor-related protein 1"/>
    <property type="match status" value="1"/>
</dbReference>
<dbReference type="PROSITE" id="PS00010">
    <property type="entry name" value="ASX_HYDROXYL"/>
    <property type="match status" value="3"/>
</dbReference>
<comment type="similarity">
    <text evidence="4">Belongs to the LDLR family.</text>
</comment>
<feature type="disulfide bond" evidence="25">
    <location>
        <begin position="3920"/>
        <end position="3932"/>
    </location>
</feature>
<feature type="domain" description="EGF-like" evidence="29">
    <location>
        <begin position="4462"/>
        <end position="4498"/>
    </location>
</feature>
<keyword evidence="20" id="KW-0966">Cell projection</keyword>
<evidence type="ECO:0000256" key="5">
    <source>
        <dbReference type="ARBA" id="ARBA00022475"/>
    </source>
</evidence>
<dbReference type="InterPro" id="IPR018097">
    <property type="entry name" value="EGF_Ca-bd_CS"/>
</dbReference>
<evidence type="ECO:0000256" key="19">
    <source>
        <dbReference type="ARBA" id="ARBA00023180"/>
    </source>
</evidence>
<feature type="disulfide bond" evidence="25">
    <location>
        <begin position="2792"/>
        <end position="2807"/>
    </location>
</feature>
<dbReference type="InterPro" id="IPR002172">
    <property type="entry name" value="LDrepeatLR_classA_rpt"/>
</dbReference>
<evidence type="ECO:0000256" key="2">
    <source>
        <dbReference type="ARBA" id="ARBA00004279"/>
    </source>
</evidence>
<keyword evidence="31" id="KW-1185">Reference proteome</keyword>
<feature type="disulfide bond" evidence="25">
    <location>
        <begin position="2901"/>
        <end position="2913"/>
    </location>
</feature>
<keyword evidence="6 24" id="KW-0245">EGF-like domain</keyword>
<feature type="disulfide bond" evidence="25">
    <location>
        <begin position="1084"/>
        <end position="1096"/>
    </location>
</feature>
<feature type="repeat" description="LDL-receptor class B" evidence="26">
    <location>
        <begin position="3292"/>
        <end position="3334"/>
    </location>
</feature>
<feature type="disulfide bond" evidence="25">
    <location>
        <begin position="2882"/>
        <end position="2897"/>
    </location>
</feature>
<dbReference type="SUPFAM" id="SSF57424">
    <property type="entry name" value="LDL receptor-like module"/>
    <property type="match status" value="30"/>
</dbReference>
<keyword evidence="18" id="KW-0675">Receptor</keyword>
<dbReference type="GO" id="GO:0042562">
    <property type="term" value="F:hormone binding"/>
    <property type="evidence" value="ECO:0007669"/>
    <property type="project" value="TreeGrafter"/>
</dbReference>
<feature type="disulfide bond" evidence="25">
    <location>
        <begin position="197"/>
        <end position="209"/>
    </location>
</feature>
<feature type="disulfide bond" evidence="25">
    <location>
        <begin position="2661"/>
        <end position="2679"/>
    </location>
</feature>
<feature type="disulfide bond" evidence="25">
    <location>
        <begin position="1224"/>
        <end position="1239"/>
    </location>
</feature>
<evidence type="ECO:0000256" key="10">
    <source>
        <dbReference type="ARBA" id="ARBA00022737"/>
    </source>
</evidence>
<evidence type="ECO:0000256" key="16">
    <source>
        <dbReference type="ARBA" id="ARBA00023136"/>
    </source>
</evidence>
<feature type="disulfide bond" evidence="25">
    <location>
        <begin position="2814"/>
        <end position="2826"/>
    </location>
</feature>
<feature type="disulfide bond" evidence="25">
    <location>
        <begin position="3781"/>
        <end position="3796"/>
    </location>
</feature>
<feature type="disulfide bond" evidence="25">
    <location>
        <begin position="2714"/>
        <end position="2729"/>
    </location>
</feature>
<feature type="region of interest" description="Disordered" evidence="27">
    <location>
        <begin position="130"/>
        <end position="150"/>
    </location>
</feature>
<dbReference type="PROSITE" id="PS51120">
    <property type="entry name" value="LDLRB"/>
    <property type="match status" value="18"/>
</dbReference>
<keyword evidence="17 24" id="KW-1015">Disulfide bond</keyword>
<feature type="repeat" description="LDL-receptor class B" evidence="26">
    <location>
        <begin position="2473"/>
        <end position="2517"/>
    </location>
</feature>
<feature type="disulfide bond" evidence="25">
    <location>
        <begin position="2989"/>
        <end position="3007"/>
    </location>
</feature>
<feature type="disulfide bond" evidence="24">
    <location>
        <begin position="4423"/>
        <end position="4432"/>
    </location>
</feature>
<feature type="disulfide bond" evidence="24">
    <location>
        <begin position="4385"/>
        <end position="4394"/>
    </location>
</feature>
<evidence type="ECO:0000256" key="9">
    <source>
        <dbReference type="ARBA" id="ARBA00022729"/>
    </source>
</evidence>
<organism evidence="30 31">
    <name type="scientific">Tenebrio molitor</name>
    <name type="common">Yellow mealworm beetle</name>
    <dbReference type="NCBI Taxonomy" id="7067"/>
    <lineage>
        <taxon>Eukaryota</taxon>
        <taxon>Metazoa</taxon>
        <taxon>Ecdysozoa</taxon>
        <taxon>Arthropoda</taxon>
        <taxon>Hexapoda</taxon>
        <taxon>Insecta</taxon>
        <taxon>Pterygota</taxon>
        <taxon>Neoptera</taxon>
        <taxon>Endopterygota</taxon>
        <taxon>Coleoptera</taxon>
        <taxon>Polyphaga</taxon>
        <taxon>Cucujiformia</taxon>
        <taxon>Tenebrionidae</taxon>
        <taxon>Tenebrio</taxon>
    </lineage>
</organism>
<dbReference type="CDD" id="cd00112">
    <property type="entry name" value="LDLa"/>
    <property type="match status" value="30"/>
</dbReference>
<gene>
    <name evidence="30" type="ORF">GEV33_014122</name>
</gene>
<feature type="repeat" description="LDL-receptor class B" evidence="26">
    <location>
        <begin position="856"/>
        <end position="903"/>
    </location>
</feature>
<dbReference type="InterPro" id="IPR001881">
    <property type="entry name" value="EGF-like_Ca-bd_dom"/>
</dbReference>
<keyword evidence="9" id="KW-0732">Signal</keyword>
<dbReference type="PANTHER" id="PTHR22722:SF5">
    <property type="entry name" value="LOW-DENSITY LIPOPROTEIN RECEPTOR-RELATED PROTEIN 1B"/>
    <property type="match status" value="1"/>
</dbReference>
<evidence type="ECO:0000256" key="24">
    <source>
        <dbReference type="PROSITE-ProRule" id="PRU00076"/>
    </source>
</evidence>
<feature type="disulfide bond" evidence="25">
    <location>
        <begin position="3576"/>
        <end position="3591"/>
    </location>
</feature>
<feature type="disulfide bond" evidence="25">
    <location>
        <begin position="2702"/>
        <end position="2720"/>
    </location>
</feature>
<evidence type="ECO:0000256" key="15">
    <source>
        <dbReference type="ARBA" id="ARBA00023036"/>
    </source>
</evidence>
<dbReference type="Proteomes" id="UP000719412">
    <property type="component" value="Unassembled WGS sequence"/>
</dbReference>
<evidence type="ECO:0000256" key="18">
    <source>
        <dbReference type="ARBA" id="ARBA00023170"/>
    </source>
</evidence>
<feature type="domain" description="EGF-like" evidence="29">
    <location>
        <begin position="4397"/>
        <end position="4433"/>
    </location>
</feature>
<evidence type="ECO:0000256" key="8">
    <source>
        <dbReference type="ARBA" id="ARBA00022692"/>
    </source>
</evidence>
<feature type="transmembrane region" description="Helical" evidence="28">
    <location>
        <begin position="4673"/>
        <end position="4698"/>
    </location>
</feature>
<evidence type="ECO:0000256" key="25">
    <source>
        <dbReference type="PROSITE-ProRule" id="PRU00124"/>
    </source>
</evidence>
<dbReference type="InterPro" id="IPR011042">
    <property type="entry name" value="6-blade_b-propeller_TolB-like"/>
</dbReference>
<feature type="disulfide bond" evidence="25">
    <location>
        <begin position="3028"/>
        <end position="3046"/>
    </location>
</feature>
<feature type="domain" description="EGF-like" evidence="29">
    <location>
        <begin position="4620"/>
        <end position="4655"/>
    </location>
</feature>
<feature type="repeat" description="LDL-receptor class B" evidence="26">
    <location>
        <begin position="1800"/>
        <end position="1842"/>
    </location>
</feature>
<dbReference type="GO" id="GO:0006898">
    <property type="term" value="P:receptor-mediated endocytosis"/>
    <property type="evidence" value="ECO:0007669"/>
    <property type="project" value="TreeGrafter"/>
</dbReference>
<feature type="disulfide bond" evidence="24">
    <location>
        <begin position="4401"/>
        <end position="4411"/>
    </location>
</feature>
<feature type="disulfide bond" evidence="25">
    <location>
        <begin position="2751"/>
        <end position="2766"/>
    </location>
</feature>
<keyword evidence="5" id="KW-1003">Cell membrane</keyword>
<dbReference type="FunFam" id="2.120.10.30:FF:000008">
    <property type="entry name" value="Low-density lipoprotein receptor-related protein 4"/>
    <property type="match status" value="1"/>
</dbReference>
<feature type="disulfide bond" evidence="25">
    <location>
        <begin position="3820"/>
        <end position="3835"/>
    </location>
</feature>
<reference evidence="30" key="1">
    <citation type="journal article" date="2020" name="J Insects Food Feed">
        <title>The yellow mealworm (Tenebrio molitor) genome: a resource for the emerging insects as food and feed industry.</title>
        <authorList>
            <person name="Eriksson T."/>
            <person name="Andere A."/>
            <person name="Kelstrup H."/>
            <person name="Emery V."/>
            <person name="Picard C."/>
        </authorList>
    </citation>
    <scope>NUCLEOTIDE SEQUENCE</scope>
    <source>
        <strain evidence="30">Stoneville</strain>
        <tissue evidence="30">Whole head</tissue>
    </source>
</reference>
<dbReference type="Pfam" id="PF00058">
    <property type="entry name" value="Ldl_recept_b"/>
    <property type="match status" value="10"/>
</dbReference>
<feature type="disulfide bond" evidence="25">
    <location>
        <begin position="3723"/>
        <end position="3735"/>
    </location>
</feature>
<feature type="disulfide bond" evidence="24">
    <location>
        <begin position="4590"/>
        <end position="4607"/>
    </location>
</feature>
<evidence type="ECO:0000256" key="7">
    <source>
        <dbReference type="ARBA" id="ARBA00022583"/>
    </source>
</evidence>
<feature type="compositionally biased region" description="Basic and acidic residues" evidence="27">
    <location>
        <begin position="133"/>
        <end position="150"/>
    </location>
</feature>
<feature type="disulfide bond" evidence="25">
    <location>
        <begin position="3846"/>
        <end position="3864"/>
    </location>
</feature>
<dbReference type="FunFam" id="4.10.400.10:FF:000002">
    <property type="entry name" value="Low-density lipoprotein receptor-related protein 1"/>
    <property type="match status" value="2"/>
</dbReference>
<feature type="disulfide bond" evidence="25">
    <location>
        <begin position="3557"/>
        <end position="3569"/>
    </location>
</feature>
<feature type="disulfide bond" evidence="25">
    <location>
        <begin position="3620"/>
        <end position="3635"/>
    </location>
</feature>
<keyword evidence="11" id="KW-1009">Hearing</keyword>
<feature type="disulfide bond" evidence="25">
    <location>
        <begin position="1091"/>
        <end position="1109"/>
    </location>
</feature>
<protein>
    <recommendedName>
        <fullName evidence="21">Low-density lipoprotein receptor-related protein 2</fullName>
    </recommendedName>
    <alternativeName>
        <fullName evidence="22">Glycoprotein 330</fullName>
    </alternativeName>
    <alternativeName>
        <fullName evidence="23">Megalin</fullName>
    </alternativeName>
</protein>
<proteinExistence type="inferred from homology"/>
<evidence type="ECO:0000256" key="12">
    <source>
        <dbReference type="ARBA" id="ARBA00022837"/>
    </source>
</evidence>
<feature type="disulfide bond" evidence="25">
    <location>
        <begin position="2863"/>
        <end position="2875"/>
    </location>
</feature>
<feature type="disulfide bond" evidence="25">
    <location>
        <begin position="3885"/>
        <end position="3903"/>
    </location>
</feature>
<feature type="disulfide bond" evidence="25">
    <location>
        <begin position="3647"/>
        <end position="3665"/>
    </location>
</feature>
<feature type="disulfide bond" evidence="24">
    <location>
        <begin position="368"/>
        <end position="378"/>
    </location>
</feature>
<feature type="disulfide bond" evidence="25">
    <location>
        <begin position="3687"/>
        <end position="3705"/>
    </location>
</feature>
<feature type="disulfide bond" evidence="25">
    <location>
        <begin position="3730"/>
        <end position="3748"/>
    </location>
</feature>
<dbReference type="GO" id="GO:0043235">
    <property type="term" value="C:receptor complex"/>
    <property type="evidence" value="ECO:0007669"/>
    <property type="project" value="TreeGrafter"/>
</dbReference>
<feature type="disulfide bond" evidence="25">
    <location>
        <begin position="3878"/>
        <end position="3890"/>
    </location>
</feature>
<feature type="domain" description="EGF-like" evidence="29">
    <location>
        <begin position="3118"/>
        <end position="3159"/>
    </location>
</feature>
<feature type="repeat" description="LDL-receptor class B" evidence="26">
    <location>
        <begin position="2231"/>
        <end position="2273"/>
    </location>
</feature>
<feature type="repeat" description="LDL-receptor class B" evidence="26">
    <location>
        <begin position="904"/>
        <end position="946"/>
    </location>
</feature>
<evidence type="ECO:0000313" key="30">
    <source>
        <dbReference type="EMBL" id="KAH0808667.1"/>
    </source>
</evidence>
<feature type="disulfide bond" evidence="25">
    <location>
        <begin position="3564"/>
        <end position="3582"/>
    </location>
</feature>
<comment type="caution">
    <text evidence="30">The sequence shown here is derived from an EMBL/GenBank/DDBJ whole genome shotgun (WGS) entry which is preliminary data.</text>
</comment>
<dbReference type="SUPFAM" id="SSF63825">
    <property type="entry name" value="YWTD domain"/>
    <property type="match status" value="8"/>
</dbReference>
<dbReference type="Gene3D" id="2.10.25.10">
    <property type="entry name" value="Laminin"/>
    <property type="match status" value="12"/>
</dbReference>
<feature type="domain" description="EGF-like" evidence="29">
    <location>
        <begin position="4540"/>
        <end position="4577"/>
    </location>
</feature>
<dbReference type="Gene3D" id="2.120.10.30">
    <property type="entry name" value="TolB, C-terminal domain"/>
    <property type="match status" value="8"/>
</dbReference>
<dbReference type="InterPro" id="IPR023415">
    <property type="entry name" value="LDLR_class-A_CS"/>
</dbReference>
<feature type="disulfide bond" evidence="25">
    <location>
        <begin position="3927"/>
        <end position="3945"/>
    </location>
</feature>
<dbReference type="GO" id="GO:0017124">
    <property type="term" value="F:SH3 domain binding"/>
    <property type="evidence" value="ECO:0007669"/>
    <property type="project" value="UniProtKB-KW"/>
</dbReference>
<feature type="disulfide bond" evidence="24">
    <location>
        <begin position="4609"/>
        <end position="4618"/>
    </location>
</feature>
<feature type="disulfide bond" evidence="25">
    <location>
        <begin position="3071"/>
        <end position="3089"/>
    </location>
</feature>
<dbReference type="InterPro" id="IPR000742">
    <property type="entry name" value="EGF"/>
</dbReference>
<feature type="disulfide bond" evidence="25">
    <location>
        <begin position="2821"/>
        <end position="2839"/>
    </location>
</feature>
<evidence type="ECO:0000256" key="6">
    <source>
        <dbReference type="ARBA" id="ARBA00022536"/>
    </source>
</evidence>
<dbReference type="Gene3D" id="4.10.400.10">
    <property type="entry name" value="Low-density Lipoprotein Receptor"/>
    <property type="match status" value="30"/>
</dbReference>
<evidence type="ECO:0000256" key="20">
    <source>
        <dbReference type="ARBA" id="ARBA00023273"/>
    </source>
</evidence>
<dbReference type="PRINTS" id="PR00261">
    <property type="entry name" value="LDLRECEPTOR"/>
</dbReference>
<dbReference type="PROSITE" id="PS50068">
    <property type="entry name" value="LDLRA_2"/>
    <property type="match status" value="32"/>
</dbReference>
<feature type="repeat" description="LDL-receptor class B" evidence="26">
    <location>
        <begin position="2148"/>
        <end position="2190"/>
    </location>
</feature>
<dbReference type="InterPro" id="IPR000152">
    <property type="entry name" value="EGF-type_Asp/Asn_hydroxyl_site"/>
</dbReference>
<dbReference type="EMBL" id="JABDTM020028610">
    <property type="protein sequence ID" value="KAH0808667.1"/>
    <property type="molecule type" value="Genomic_DNA"/>
</dbReference>
<evidence type="ECO:0000256" key="23">
    <source>
        <dbReference type="ARBA" id="ARBA00080738"/>
    </source>
</evidence>
<dbReference type="SMART" id="SM00192">
    <property type="entry name" value="LDLa"/>
    <property type="match status" value="32"/>
</dbReference>
<keyword evidence="7" id="KW-0254">Endocytosis</keyword>
<reference evidence="30" key="2">
    <citation type="submission" date="2021-08" db="EMBL/GenBank/DDBJ databases">
        <authorList>
            <person name="Eriksson T."/>
        </authorList>
    </citation>
    <scope>NUCLEOTIDE SEQUENCE</scope>
    <source>
        <strain evidence="30">Stoneville</strain>
        <tissue evidence="30">Whole head</tissue>
    </source>
</reference>
<sequence>MMNHLAHWPPRTGRRKTCQRREIFCERESWRFFCSPGLINIHDEKGTQGPSRREPIKKTRPRALHDHDKHLEETLELIPDLRNETITDGRNRSANASERPSRLQLGPPKSKTLTHVPFVAWQRDVLSSSSPRKCHEINPGKIKEGSDPQPKEVFNESKLGLMRNAAIKSSSVGLSGGFKAATSHSANSRTTSASATCSNDQFQCNSGECIPSHWRCDAQRDCKDASDEPFECIQNQTCRPEQFQCALTRKCLPLGWVCDEDQDCGTSSELGVDTSDEDRAQCPKEVKCPWNEAPCGDGLRCVPLSKFCDDHGDCPDNGDEWDFCRNSTDGCDRLRCTYGCKPTRDGPMCFCPDGKRPDGSKCVDADECELDNACAQLCTNTVGSFECSCVSGYEKNGTKCVALNVPRGVEASLVFSTQAEIRRLRLDGSSWPSNSSLDHLNSTALEFVFNNHSICYVHHNLTKAALVCVDVDDFRRKTELKTQSTLLEIESVQQMAMDWVSRNWYFLDDQREIFLVCSERLEWCNILIEHDLSKPRALALDPTRGFMFFTKWGHSPPMLERCKMDGSERKAIVNQKIVYPYGVTVDFPTKQIYWVDTYLDFVERVDYDGRNRKTVLRGLKVQNLYGISVFESKLYMSSWYSNDILELDKFTMNERTVIKNISRPFNVHIYHRQRQPVVPHPCNGQSKCDHLCISKWEGEVAVKKCVCAAGYRMNEKNQCVVKTGKTFLLLAKSKPASIKGIELDGNNETMIPITGITQPTAIDYDARTGTVVYSDSHRMVIESAKINDSSRKNVLQKNVRRCDGLAVDWMSRNLYWTDQEIGSVSVMKLSNSSQSRTLIQNPFYNPVSIAVDPTRGVMYWADWSNIFPNKGRIHVVNMDGSNLKDFVEVNIDWPSGLTLDFAEKRLYWCDRHLRRIESIDFNGANRRVELAKVIENPFGLALGPGKTFFFTEFVKGTVVSYSNKTGFKELDQSNAPIFDIKLYDAASQVGDNECSKNLKRCPELCLPTPSGAVCQCSNGYQLVDNACVKRANHTDVVRVCPSDKFQCKNFYCIPRGQVCDGVDNCGDHSDEDAGPEGTCKDVVCGANQMKCDNNTCISRYWVCDGEQDCLDGTDEDEKHCKEVCSAAQFKCAVSKRCIPSVWKCDSVPDCGPDDISDEADCVTKPCEVNEFTCKNGRCISPLMYCDGFDDCKDSSDEINCTECDSIKEFLCPSSLTCISNTKRCDGTVDCVGGFDEYDCTNSSILTCKDNEFKCTKEFECIPMVIGFRLLLPVLRVLFQAFICDSNLDCFDGTDEEHCDPNTMKNTTSKPADLAPTCDYPSRMCDNNTRCVSVKQLCDDVADCKDGSDEGSRCSDLLCDHSIVCSHYCHNAPEGLVCYCPEHLHLQPDRTHCLSTHPCEAWGVCSQKCVAVGSRYKCACHRGYVLEQDRFSCKSTSGATPYVIFSNRHELKAVDLHTFNVKSFISSLKNTIALDFYHTKNADMVFWTDVIDDKIYRGTVVGGSLSNIEVVVQTGLSTAEGLAVDWIGENLYWVESNLDQIEVAKLDGRFRRTLVAGEMESPRAVAVDPRDGYLFWTDWDNNAPRIERCSLAGLDREIVVKVDQITDGGWPNGLTLDYDMRRIYWIDARSDSIHTTKYDGTEHHEVMKNHETLAHPFAITLFENYVYWTDWRTNSVVRASKFTGGDVSVIQRTLTQPFDIQILHPSRQPRDGPNPCGENNGGCSHLCLLHTNHTFRCDCPHVMRLSSDNKTCVVNERVLLIARGSEIRGVDILQPYYHTIPTISVPQVLNPVQLEYLARNNTLYWADSQSSEVKRSGLTTGPTQVLIDTGLKNPSGMAIDWLSNLMFVASPQGITVSNLDAEYTTTLIDNLGVLSVAVDPRQGRLFWIASTNETYIESSAMDGSSRKTIVSDLKPNSKSLCVDLHADKLYWVSEFSIYFSDLDGGNVTKLNLPSQVSVSAATVYLDHVYYADDDDHSIHLADKTTGQNDTILRNNTGSVLALRIYDPVEQKGSHPCSTAECSDLCLPTSPTNYTCRCATGYHSDPQNPAKCVGVEEFIFYSVNWEIRGLSLDGNNQTPVLGPISRVSMATAIDFVAEKDLLFWADSDHGSITSIRRDGTERKYIIEPTEAMDSVPVDWLTGLAIDWIAGNMYWCDSKRGVIEVARLDGTKQHVLLSNEIGKPTSIVVDPIRGVLVWAGGPRMEAATMDGHNRKLLVNNSIAIFDITLDSDNRKVYFCDSSKNTIEVIGYDGSGHEVLLNTSLENPTALTILGDNLYWVDTTFEKGSVLEAPLSNLSDYKVLLRDVGDSLKDIQIFSSRKQMGTNACAKNNGAFKSFVMYSRVVSIDSIQILDDENLQNAPHPTIKNNTLLKNAIGLAFSYKHQRLFYSDIQKGSINAVYYNGTDHKIIVEGQGSVEGLAYEQVHKMLYWTCNNHATINRVNLTDQMTNSSHVEQVVTLRGQDKPRGIAVDSCGSRVFWTNWNSHQPSIERVFLTGYGREAIVKTDIRMPNALTLDHKAQKLYWGDARLDKIERCEYDGSNRVVLAKVTPQHPFALAVYGDFIYWTDWMLHAVLRADKLTGQNVVWLRRDVARPMGIVTIANDTDDCFFNPCAILNGGCEEICTLTASAVVQCSCSDGHALAEDGKRCYSNSKACEHDDSFRCSDGGCVPFRVTCDGIAHCTDKSDEEPGYCGHRTCPNGWFQCNNKRCVKAEERCNSVDDCGDSTDEQNCSCSDAEHFRCTSGACILMKFRCDNDPDCEDASDEMGCENRNCSLIDMINCVNTTACIHKDWFCDSENDCWDMSDEKNCPEHKKRCYINEFQCSNGSCINLEARCDGRDDCHDAKISGGLSSDEENCRVVLQGHCPSDQFMCDDSICIPLSWHCNGFADCLDHSDEYDCRYQCRSDQFKCDNGECIPMSWQCDGHSDCADQSDESKHCQLRECEKGEFRCNSTGRCIPRLWLCDGEADCLDGADEHRDQGCGVCLPEHFQCSSGACINKMYYCDGDHDCNDGSDEPRECHKTCTSEEFACKNGKCIMNLLKCDGNDDCGDGSDEGKDCHSEGDYCKGKGWFHCGNGVCINDTLLCNGENNCGDFSDETKCGQYSSRAKSDLGLTHRLIADINECTADPSPCSQNCIDQPIGYECRCFPGYQISHKDARLCEDIDECLSRPCSQLCKNVRGSYHCSCAPGYILHPDKKGCGANSSIPVTLVLANRYYIRELDLDGRSTLIAHNLTNAVALDYDWTSKCIYWSDVTQLGSSIKRLCDYKNVSSTIQVLHSPTLQNPDGIAVDWIGRNLYWCDKGLDTLEVSSLDGRYRRVLLSKGLEEPRAIALDPLRGYMYWTDWGTHAHIGKAGMDGSEPRIIVNSSLGWPNALTISYETMELFWADAREDYIAVSDLDGKNMHIITSREKNPSLQLHHVFAIDLWEDYIYWTDWETKAVERCHKYRGNQCQSLLSTVHRPMDIRVIHPLKQPHSRNPCERANCSALCLLTPHAPFYKCVCPENYILGGDDRSCVANCTSAHFECKYTYKCIPFWWKCDTQDDCGDGSDEPSDCRPFQCMPGQYQCDNGHCTHPSDLCNGNDDCEDDSDEKDCEHYTCLNTQFRCQGNDTVSPRCIPSKFRCNKNVDCPLGEDEADCPPATCPPNQFKCANDKCIPAVWVCDTDNDCGDGSDEQQDCHSRTCSPQHYRCSSGRCIPMSWRCDGDPDCANSEDEPASCSQAEFHTCEPTYFKCKNNKCIPGRWRCDYDNDCGDGSDEAGCVPRNCSESEFRCGDGRCIRGSQKCDGEFQCDDRSDEANCHTHCKKNEFQCANPQVCIYLEWKCDGEADCADGSDEANCSDTCPDNGYRCHNGLCINEEWRCDGQNDCEDGSDEQNCSGSVCVPGRFRCKNHRCMPMNFVCDGHDQCEDGSDEDPHICRRYGICPPDQFACKNGHCVKNSLRCDGENDCDDNSDEENCHNSTCRWNSCSQICIETKQNMTVCKCLPGYTHIKGGICLADGDWANLVLVSEAELRLMSPYKPGDSNKLRSKTLATAPGYKVDAVDILYGKRESVAFWTDHQNKRIQSVILHLNDSRTRRDSESVKTILSGLNEPRGISVDWVAKRLYITDGIRILASTVDGQYVYTLLRGDMQQPRDIVVSPREGVLFWADWGPVPRIETAHMDGNKRKVLIGSSILYPTGLAVDYATKRLYWSDPKTLTVETVKFDGSDRHVVKRFAKEMKPYKIEVFESYLFVTTYHKHDVLRLNKFGNGNITHLSQGLTRISDILILHEQKQEQSINNTCIDFCHHTEFCLLSPHTATCTCADGSIKDNLTCKAISSRAPNCPLNCNTGTCKLVQGQTPKCFCPPQYAGSRCEHYRCSQYCKNKGMCYVDLAAPHSPGSQPPLRCNCAPQWTGERCETPVNVCDGRCYNGGTCFIPKPGTPFCNCASGFTGSRCQNCAQLTCENGGVCVRDDLKESCKCAVGFKGRHCENSICGKNGTPVPTPLGVKCSCLPGYAGDKCEQDRCYCQNGGICRMGAKQPECKCPKLYGGRRCEVDLCREPDAPKECSERCACGNNGTCVVMSGKPVCKCPKPWGGLDCEIYVGNSDMCTGLCMNGGICQIPSPHKDPVCRCTSTWTGPRCGELAVCENYCKNGGTCDVSDGLPYCRCPADHQGIKCEYSNELDEAVARKDAGRGILVPVISAIVVIIAILVAFLAFDYFYRKRRSFSHERLQENDFNNPMYQDRDAEPFTLDADKSGNFANPVYESVYNGTASGRGEEKAVLLQHPADEAPTPAPEEI</sequence>
<dbReference type="Gene3D" id="4.10.1220.10">
    <property type="entry name" value="EGF-type module"/>
    <property type="match status" value="1"/>
</dbReference>
<feature type="disulfide bond" evidence="24">
    <location>
        <begin position="4586"/>
        <end position="4596"/>
    </location>
</feature>
<dbReference type="FunFam" id="2.120.10.30:FF:000035">
    <property type="entry name" value="Low-density lipoprotein receptor-related protein 2"/>
    <property type="match status" value="1"/>
</dbReference>
<feature type="disulfide bond" evidence="25">
    <location>
        <begin position="3640"/>
        <end position="3652"/>
    </location>
</feature>
<dbReference type="GO" id="GO:0030425">
    <property type="term" value="C:dendrite"/>
    <property type="evidence" value="ECO:0007669"/>
    <property type="project" value="UniProtKB-SubCell"/>
</dbReference>
<feature type="disulfide bond" evidence="24">
    <location>
        <begin position="4488"/>
        <end position="4497"/>
    </location>
</feature>
<evidence type="ECO:0000256" key="28">
    <source>
        <dbReference type="SAM" id="Phobius"/>
    </source>
</evidence>
<feature type="disulfide bond" evidence="24">
    <location>
        <begin position="4567"/>
        <end position="4576"/>
    </location>
</feature>
<dbReference type="PROSITE" id="PS01187">
    <property type="entry name" value="EGF_CA"/>
    <property type="match status" value="2"/>
</dbReference>
<dbReference type="FunFam" id="2.120.10.30:FF:000241">
    <property type="entry name" value="Low-density lipoprotein receptor-related protein 6"/>
    <property type="match status" value="4"/>
</dbReference>
<feature type="domain" description="EGF-like" evidence="29">
    <location>
        <begin position="364"/>
        <end position="401"/>
    </location>
</feature>
<dbReference type="FunFam" id="4.10.400.10:FF:000013">
    <property type="entry name" value="Prolow-density lipoprotein receptor-related protein 1"/>
    <property type="match status" value="1"/>
</dbReference>
<dbReference type="PROSITE" id="PS01186">
    <property type="entry name" value="EGF_2"/>
    <property type="match status" value="4"/>
</dbReference>
<feature type="disulfide bond" evidence="24">
    <location>
        <begin position="4645"/>
        <end position="4654"/>
    </location>
</feature>
<evidence type="ECO:0000256" key="14">
    <source>
        <dbReference type="ARBA" id="ARBA00022989"/>
    </source>
</evidence>
<evidence type="ECO:0000256" key="4">
    <source>
        <dbReference type="ARBA" id="ARBA00009939"/>
    </source>
</evidence>
<keyword evidence="19" id="KW-0325">Glycoprotein</keyword>
<dbReference type="FunFam" id="4.10.400.10:FF:000034">
    <property type="entry name" value="Low-density lipoprotein receptor-related protein 2"/>
    <property type="match status" value="2"/>
</dbReference>
<feature type="disulfide bond" evidence="25">
    <location>
        <begin position="2908"/>
        <end position="2926"/>
    </location>
</feature>
<feature type="disulfide bond" evidence="25">
    <location>
        <begin position="3762"/>
        <end position="3774"/>
    </location>
</feature>
<feature type="repeat" description="LDL-receptor class B" evidence="26">
    <location>
        <begin position="1882"/>
        <end position="1925"/>
    </location>
</feature>
<evidence type="ECO:0000256" key="17">
    <source>
        <dbReference type="ARBA" id="ARBA00023157"/>
    </source>
</evidence>
<dbReference type="Pfam" id="PF00057">
    <property type="entry name" value="Ldl_recept_a"/>
    <property type="match status" value="28"/>
</dbReference>
<feature type="disulfide bond" evidence="24">
    <location>
        <begin position="4521"/>
        <end position="4530"/>
    </location>
</feature>
<feature type="disulfide bond" evidence="25">
    <location>
        <begin position="2739"/>
        <end position="2757"/>
    </location>
</feature>
<feature type="disulfide bond" evidence="25">
    <location>
        <begin position="3021"/>
        <end position="3033"/>
    </location>
</feature>
<feature type="disulfide bond" evidence="24">
    <location>
        <begin position="4355"/>
        <end position="4365"/>
    </location>
</feature>
<dbReference type="InterPro" id="IPR009030">
    <property type="entry name" value="Growth_fac_rcpt_cys_sf"/>
</dbReference>
<feature type="domain" description="EGF-like" evidence="29">
    <location>
        <begin position="4351"/>
        <end position="4395"/>
    </location>
</feature>
<evidence type="ECO:0000256" key="13">
    <source>
        <dbReference type="ARBA" id="ARBA00022902"/>
    </source>
</evidence>
<evidence type="ECO:0000313" key="31">
    <source>
        <dbReference type="Proteomes" id="UP000719412"/>
    </source>
</evidence>
<keyword evidence="14 28" id="KW-1133">Transmembrane helix</keyword>
<dbReference type="FunFam" id="2.120.10.30:FF:000132">
    <property type="entry name" value="Uncharacterized protein"/>
    <property type="match status" value="1"/>
</dbReference>
<evidence type="ECO:0000256" key="22">
    <source>
        <dbReference type="ARBA" id="ARBA00077868"/>
    </source>
</evidence>
<feature type="repeat" description="LDL-receptor class B" evidence="26">
    <location>
        <begin position="2518"/>
        <end position="2560"/>
    </location>
</feature>
<feature type="disulfide bond" evidence="25">
    <location>
        <begin position="1166"/>
        <end position="1178"/>
    </location>
</feature>
<feature type="disulfide bond" evidence="25">
    <location>
        <begin position="2870"/>
        <end position="2888"/>
    </location>
</feature>
<feature type="disulfide bond" evidence="25">
    <location>
        <begin position="3858"/>
        <end position="3873"/>
    </location>
</feature>
<evidence type="ECO:0000259" key="29">
    <source>
        <dbReference type="PROSITE" id="PS50026"/>
    </source>
</evidence>
<dbReference type="GO" id="GO:0030424">
    <property type="term" value="C:axon"/>
    <property type="evidence" value="ECO:0007669"/>
    <property type="project" value="UniProtKB-SubCell"/>
</dbReference>
<dbReference type="SMART" id="SM00181">
    <property type="entry name" value="EGF"/>
    <property type="match status" value="25"/>
</dbReference>
<keyword evidence="8 28" id="KW-0812">Transmembrane</keyword>
<dbReference type="InterPro" id="IPR036055">
    <property type="entry name" value="LDL_receptor-like_sf"/>
</dbReference>
<feature type="repeat" description="LDL-receptor class B" evidence="26">
    <location>
        <begin position="4140"/>
        <end position="4183"/>
    </location>
</feature>
<keyword evidence="10" id="KW-0677">Repeat</keyword>
<dbReference type="FunFam" id="4.10.400.10:FF:000065">
    <property type="entry name" value="Transmembrane protease serine 7"/>
    <property type="match status" value="1"/>
</dbReference>
<feature type="disulfide bond" evidence="25">
    <location>
        <begin position="1173"/>
        <end position="1191"/>
    </location>
</feature>
<feature type="disulfide bond" evidence="25">
    <location>
        <begin position="204"/>
        <end position="222"/>
    </location>
</feature>
<feature type="disulfide bond" evidence="25">
    <location>
        <begin position="3839"/>
        <end position="3851"/>
    </location>
</feature>
<dbReference type="SMART" id="SM00135">
    <property type="entry name" value="LY"/>
    <property type="match status" value="33"/>
</dbReference>
<dbReference type="PROSITE" id="PS01209">
    <property type="entry name" value="LDLRA_1"/>
    <property type="match status" value="13"/>
</dbReference>
<dbReference type="Pfam" id="PF14670">
    <property type="entry name" value="FXa_inhibition"/>
    <property type="match status" value="1"/>
</dbReference>
<dbReference type="InterPro" id="IPR051221">
    <property type="entry name" value="LDLR-related"/>
</dbReference>
<dbReference type="PANTHER" id="PTHR22722">
    <property type="entry name" value="LOW-DENSITY LIPOPROTEIN RECEPTOR-RELATED PROTEIN 2-RELATED"/>
    <property type="match status" value="1"/>
</dbReference>
<feature type="disulfide bond" evidence="25">
    <location>
        <begin position="3939"/>
        <end position="3954"/>
    </location>
</feature>
<comment type="subcellular location">
    <subcellularLocation>
        <location evidence="1">Apical cell membrane</location>
        <topology evidence="1">Single-pass type I membrane protein</topology>
    </subcellularLocation>
    <subcellularLocation>
        <location evidence="3">Cell projection</location>
        <location evidence="3">Axon</location>
    </subcellularLocation>
    <subcellularLocation>
        <location evidence="2">Cell projection</location>
        <location evidence="2">Dendrite</location>
    </subcellularLocation>
</comment>
<feature type="compositionally biased region" description="Basic and acidic residues" evidence="27">
    <location>
        <begin position="82"/>
        <end position="91"/>
    </location>
</feature>
<feature type="repeat" description="LDL-receptor class B" evidence="26">
    <location>
        <begin position="1528"/>
        <end position="1570"/>
    </location>
</feature>
<dbReference type="SMART" id="SM00179">
    <property type="entry name" value="EGF_CA"/>
    <property type="match status" value="8"/>
</dbReference>
<feature type="domain" description="EGF-like" evidence="29">
    <location>
        <begin position="4582"/>
        <end position="4619"/>
    </location>
</feature>
<feature type="domain" description="EGF-like" evidence="29">
    <location>
        <begin position="3160"/>
        <end position="3198"/>
    </location>
</feature>
<feature type="repeat" description="LDL-receptor class B" evidence="26">
    <location>
        <begin position="1482"/>
        <end position="1527"/>
    </location>
</feature>
<evidence type="ECO:0000256" key="3">
    <source>
        <dbReference type="ARBA" id="ARBA00004489"/>
    </source>
</evidence>
<feature type="repeat" description="LDL-receptor class B" evidence="26">
    <location>
        <begin position="545"/>
        <end position="589"/>
    </location>
</feature>
<evidence type="ECO:0000256" key="27">
    <source>
        <dbReference type="SAM" id="MobiDB-lite"/>
    </source>
</evidence>
<evidence type="ECO:0000256" key="1">
    <source>
        <dbReference type="ARBA" id="ARBA00004247"/>
    </source>
</evidence>
<feature type="disulfide bond" evidence="25">
    <location>
        <begin position="2695"/>
        <end position="2707"/>
    </location>
</feature>
<evidence type="ECO:0000256" key="26">
    <source>
        <dbReference type="PROSITE-ProRule" id="PRU00461"/>
    </source>
</evidence>
<keyword evidence="15" id="KW-0729">SH3-binding</keyword>
<feature type="region of interest" description="Disordered" evidence="27">
    <location>
        <begin position="82"/>
        <end position="110"/>
    </location>
</feature>
<feature type="disulfide bond" evidence="25">
    <location>
        <begin position="3083"/>
        <end position="3098"/>
    </location>
</feature>
<dbReference type="FunFam" id="4.10.400.10:FF:000011">
    <property type="entry name" value="Low-density lipoprotein receptor-related protein 1"/>
    <property type="match status" value="1"/>
</dbReference>
<dbReference type="GO" id="GO:0005509">
    <property type="term" value="F:calcium ion binding"/>
    <property type="evidence" value="ECO:0007669"/>
    <property type="project" value="InterPro"/>
</dbReference>
<name>A0A8J6H7A8_TENMO</name>
<dbReference type="PROSITE" id="PS00022">
    <property type="entry name" value="EGF_1"/>
    <property type="match status" value="7"/>
</dbReference>
<dbReference type="SUPFAM" id="SSF57184">
    <property type="entry name" value="Growth factor receptor domain"/>
    <property type="match status" value="4"/>
</dbReference>